<dbReference type="EMBL" id="JAGIOJ010000001">
    <property type="protein sequence ID" value="MBP2398915.1"/>
    <property type="molecule type" value="Genomic_DNA"/>
</dbReference>
<evidence type="ECO:0000313" key="1">
    <source>
        <dbReference type="EMBL" id="MBP2398915.1"/>
    </source>
</evidence>
<gene>
    <name evidence="1" type="ORF">JOF39_001996</name>
</gene>
<accession>A0ABS4XRE9</accession>
<evidence type="ECO:0000313" key="2">
    <source>
        <dbReference type="Proteomes" id="UP001195422"/>
    </source>
</evidence>
<name>A0ABS4XRE9_GLUPR</name>
<reference evidence="1 2" key="1">
    <citation type="submission" date="2021-03" db="EMBL/GenBank/DDBJ databases">
        <title>Sequencing the genomes of 1000 actinobacteria strains.</title>
        <authorList>
            <person name="Klenk H.-P."/>
        </authorList>
    </citation>
    <scope>NUCLEOTIDE SEQUENCE [LARGE SCALE GENOMIC DNA]</scope>
    <source>
        <strain evidence="1 2">DSM 20168</strain>
    </source>
</reference>
<organism evidence="1 2">
    <name type="scientific">Glutamicibacter protophormiae</name>
    <name type="common">Brevibacterium protophormiae</name>
    <dbReference type="NCBI Taxonomy" id="37930"/>
    <lineage>
        <taxon>Bacteria</taxon>
        <taxon>Bacillati</taxon>
        <taxon>Actinomycetota</taxon>
        <taxon>Actinomycetes</taxon>
        <taxon>Micrococcales</taxon>
        <taxon>Micrococcaceae</taxon>
        <taxon>Glutamicibacter</taxon>
    </lineage>
</organism>
<proteinExistence type="predicted"/>
<protein>
    <submittedName>
        <fullName evidence="1">Uncharacterized protein</fullName>
    </submittedName>
</protein>
<keyword evidence="2" id="KW-1185">Reference proteome</keyword>
<dbReference type="Proteomes" id="UP001195422">
    <property type="component" value="Unassembled WGS sequence"/>
</dbReference>
<dbReference type="RefSeq" id="WP_188947680.1">
    <property type="nucleotide sequence ID" value="NZ_BMPH01000003.1"/>
</dbReference>
<comment type="caution">
    <text evidence="1">The sequence shown here is derived from an EMBL/GenBank/DDBJ whole genome shotgun (WGS) entry which is preliminary data.</text>
</comment>
<sequence length="492" mass="54493">MVSDWRFHLLTLPGGVWVDRDLPLQDAQVVTALSAPASISGQLPLGYRGIETPGGQRALVEWGAGIVAEQEGRDPVFGIVDEVSTDGDWLNISAGGFTSYPTGMPWTGPQFSSTHVDPLDVVRLIWARLQSYEDGNLGVVVDPVKSGTFLGKPEGKELTAAKQRQAYMQEQLDYTKEQAEGDAQLVEQYATKALAAAGLPKGGLLIRQTSAPSGDKRSKRNLWFKGNADGLTGGYTWDGKKWVELPAAKFNSASDWFFQWVEQKEVLKDSKAMLSKTKTEFNEAKSKVSDRSDQKAEPYQLSWWETHDLGAVISDLAKETPFEYREETKWIGDDGLSHRVVIGTPEFGVRREDLRLEIGVNVTAPPPLIESEYASQVLVLGAGEGRSMLNASGYEDRGRLRRTVVVERKDLNKLDRVQAQARKEISWRDAEWSFESLSLVDHPMCPYGSFDAGDYLYLTGDAGWAQIDQWVRVTEIAVECKTGNLNLKVVSA</sequence>